<evidence type="ECO:0000256" key="1">
    <source>
        <dbReference type="ARBA" id="ARBA00023267"/>
    </source>
</evidence>
<protein>
    <submittedName>
        <fullName evidence="3">Acetyl-CoA carboxylase biotin carboxyl carrier protein subunit</fullName>
    </submittedName>
</protein>
<organism evidence="3 4">
    <name type="scientific">Yanshouia hominis</name>
    <dbReference type="NCBI Taxonomy" id="2763673"/>
    <lineage>
        <taxon>Bacteria</taxon>
        <taxon>Bacillati</taxon>
        <taxon>Bacillota</taxon>
        <taxon>Clostridia</taxon>
        <taxon>Eubacteriales</taxon>
        <taxon>Oscillospiraceae</taxon>
        <taxon>Yanshouia</taxon>
    </lineage>
</organism>
<dbReference type="InterPro" id="IPR000089">
    <property type="entry name" value="Biotin_lipoyl"/>
</dbReference>
<dbReference type="Pfam" id="PF00364">
    <property type="entry name" value="Biotin_lipoyl"/>
    <property type="match status" value="1"/>
</dbReference>
<dbReference type="InterPro" id="IPR050709">
    <property type="entry name" value="Biotin_Carboxyl_Carrier/Decarb"/>
</dbReference>
<evidence type="ECO:0000313" key="3">
    <source>
        <dbReference type="EMBL" id="MBC8575581.1"/>
    </source>
</evidence>
<dbReference type="RefSeq" id="WP_262399207.1">
    <property type="nucleotide sequence ID" value="NZ_JACRTB010000005.1"/>
</dbReference>
<keyword evidence="1" id="KW-0092">Biotin</keyword>
<dbReference type="PROSITE" id="PS00188">
    <property type="entry name" value="BIOTIN"/>
    <property type="match status" value="1"/>
</dbReference>
<dbReference type="PANTHER" id="PTHR45266">
    <property type="entry name" value="OXALOACETATE DECARBOXYLASE ALPHA CHAIN"/>
    <property type="match status" value="1"/>
</dbReference>
<dbReference type="EMBL" id="JACRTB010000005">
    <property type="protein sequence ID" value="MBC8575581.1"/>
    <property type="molecule type" value="Genomic_DNA"/>
</dbReference>
<dbReference type="InterPro" id="IPR001882">
    <property type="entry name" value="Biotin_BS"/>
</dbReference>
<evidence type="ECO:0000259" key="2">
    <source>
        <dbReference type="PROSITE" id="PS50968"/>
    </source>
</evidence>
<name>A0ABR7NGQ8_9FIRM</name>
<dbReference type="PANTHER" id="PTHR45266:SF3">
    <property type="entry name" value="OXALOACETATE DECARBOXYLASE ALPHA CHAIN"/>
    <property type="match status" value="1"/>
</dbReference>
<dbReference type="CDD" id="cd06850">
    <property type="entry name" value="biotinyl_domain"/>
    <property type="match status" value="1"/>
</dbReference>
<dbReference type="PROSITE" id="PS50968">
    <property type="entry name" value="BIOTINYL_LIPOYL"/>
    <property type="match status" value="1"/>
</dbReference>
<dbReference type="SUPFAM" id="SSF51230">
    <property type="entry name" value="Single hybrid motif"/>
    <property type="match status" value="1"/>
</dbReference>
<comment type="caution">
    <text evidence="3">The sequence shown here is derived from an EMBL/GenBank/DDBJ whole genome shotgun (WGS) entry which is preliminary data.</text>
</comment>
<proteinExistence type="predicted"/>
<feature type="domain" description="Lipoyl-binding" evidence="2">
    <location>
        <begin position="73"/>
        <end position="149"/>
    </location>
</feature>
<dbReference type="Proteomes" id="UP000658131">
    <property type="component" value="Unassembled WGS sequence"/>
</dbReference>
<evidence type="ECO:0000313" key="4">
    <source>
        <dbReference type="Proteomes" id="UP000658131"/>
    </source>
</evidence>
<accession>A0ABR7NGQ8</accession>
<gene>
    <name evidence="3" type="ORF">H8717_04030</name>
</gene>
<reference evidence="3 4" key="1">
    <citation type="submission" date="2020-08" db="EMBL/GenBank/DDBJ databases">
        <title>Genome public.</title>
        <authorList>
            <person name="Liu C."/>
            <person name="Sun Q."/>
        </authorList>
    </citation>
    <scope>NUCLEOTIDE SEQUENCE [LARGE SCALE GENOMIC DNA]</scope>
    <source>
        <strain evidence="3 4">BX1</strain>
    </source>
</reference>
<dbReference type="InterPro" id="IPR011053">
    <property type="entry name" value="Single_hybrid_motif"/>
</dbReference>
<dbReference type="Gene3D" id="2.40.50.100">
    <property type="match status" value="1"/>
</dbReference>
<keyword evidence="4" id="KW-1185">Reference proteome</keyword>
<sequence length="149" mass="14597">MKYLVTLNGNEYEVEVGADSVTLTAERIGAVKAAPAPAPVVSRPAPAVAPAPAPAPAPAAAVSAPAAAVSAPAAPVSGSGTTVAAPMPGNILKVMVKPGDAVKSGQILLLLEAMKMENEIYSPCDGTVSSVLVSVGGTVNSNDPMVVIG</sequence>